<keyword evidence="5" id="KW-0539">Nucleus</keyword>
<feature type="region of interest" description="Disordered" evidence="6">
    <location>
        <begin position="1"/>
        <end position="25"/>
    </location>
</feature>
<evidence type="ECO:0000313" key="8">
    <source>
        <dbReference type="EMBL" id="GMH01939.1"/>
    </source>
</evidence>
<evidence type="ECO:0000256" key="3">
    <source>
        <dbReference type="ARBA" id="ARBA00023125"/>
    </source>
</evidence>
<comment type="caution">
    <text evidence="8">The sequence shown here is derived from an EMBL/GenBank/DDBJ whole genome shotgun (WGS) entry which is preliminary data.</text>
</comment>
<dbReference type="PROSITE" id="PS51369">
    <property type="entry name" value="TCP"/>
    <property type="match status" value="1"/>
</dbReference>
<evidence type="ECO:0000256" key="4">
    <source>
        <dbReference type="ARBA" id="ARBA00023163"/>
    </source>
</evidence>
<evidence type="ECO:0000256" key="6">
    <source>
        <dbReference type="SAM" id="MobiDB-lite"/>
    </source>
</evidence>
<keyword evidence="4" id="KW-0804">Transcription</keyword>
<dbReference type="EMBL" id="BSYO01000003">
    <property type="protein sequence ID" value="GMH01939.1"/>
    <property type="molecule type" value="Genomic_DNA"/>
</dbReference>
<dbReference type="InterPro" id="IPR017887">
    <property type="entry name" value="TF_TCP_subgr"/>
</dbReference>
<dbReference type="InterPro" id="IPR005333">
    <property type="entry name" value="Transcription_factor_TCP"/>
</dbReference>
<dbReference type="GO" id="GO:0005634">
    <property type="term" value="C:nucleus"/>
    <property type="evidence" value="ECO:0007669"/>
    <property type="project" value="UniProtKB-SubCell"/>
</dbReference>
<dbReference type="GO" id="GO:0043565">
    <property type="term" value="F:sequence-specific DNA binding"/>
    <property type="evidence" value="ECO:0007669"/>
    <property type="project" value="TreeGrafter"/>
</dbReference>
<evidence type="ECO:0000313" key="9">
    <source>
        <dbReference type="Proteomes" id="UP001279734"/>
    </source>
</evidence>
<protein>
    <recommendedName>
        <fullName evidence="7">TCP domain-containing protein</fullName>
    </recommendedName>
</protein>
<dbReference type="Proteomes" id="UP001279734">
    <property type="component" value="Unassembled WGS sequence"/>
</dbReference>
<dbReference type="PANTHER" id="PTHR31072">
    <property type="entry name" value="TRANSCRIPTION FACTOR TCP4-RELATED"/>
    <property type="match status" value="1"/>
</dbReference>
<keyword evidence="2" id="KW-0805">Transcription regulation</keyword>
<dbReference type="GO" id="GO:0003700">
    <property type="term" value="F:DNA-binding transcription factor activity"/>
    <property type="evidence" value="ECO:0007669"/>
    <property type="project" value="InterPro"/>
</dbReference>
<evidence type="ECO:0000256" key="1">
    <source>
        <dbReference type="ARBA" id="ARBA00004123"/>
    </source>
</evidence>
<gene>
    <name evidence="8" type="ORF">Nepgr_003778</name>
</gene>
<evidence type="ECO:0000256" key="5">
    <source>
        <dbReference type="ARBA" id="ARBA00023242"/>
    </source>
</evidence>
<dbReference type="AlphaFoldDB" id="A0AAD3S0A6"/>
<comment type="subcellular location">
    <subcellularLocation>
        <location evidence="1">Nucleus</location>
    </subcellularLocation>
</comment>
<evidence type="ECO:0000259" key="7">
    <source>
        <dbReference type="PROSITE" id="PS51369"/>
    </source>
</evidence>
<organism evidence="8 9">
    <name type="scientific">Nepenthes gracilis</name>
    <name type="common">Slender pitcher plant</name>
    <dbReference type="NCBI Taxonomy" id="150966"/>
    <lineage>
        <taxon>Eukaryota</taxon>
        <taxon>Viridiplantae</taxon>
        <taxon>Streptophyta</taxon>
        <taxon>Embryophyta</taxon>
        <taxon>Tracheophyta</taxon>
        <taxon>Spermatophyta</taxon>
        <taxon>Magnoliopsida</taxon>
        <taxon>eudicotyledons</taxon>
        <taxon>Gunneridae</taxon>
        <taxon>Pentapetalae</taxon>
        <taxon>Caryophyllales</taxon>
        <taxon>Nepenthaceae</taxon>
        <taxon>Nepenthes</taxon>
    </lineage>
</organism>
<sequence length="319" mass="35022">MISSFGEEYPSTKKESGDTSSSSSLSWLRAKDPRIVRASRHGGKDRHIKVFTARGLRDRRVRLSASTANQIYDLQVKLGLNQTSKVVDWLLDAAKQEIDDLPPLQLSKTSEFMSSCFLPSFSKGINVNSNIHFHHDYLRTGDSVELSRSNSWVGHCARKYAQDMKEKAADGIILQGHVAVPAAGLLPYMGFQLHPSNFSSSTLPQALDDSATGYSFASASVLPAPPPFSLPFGSQLFLSTLQPHHTAASADHFNPKGKQILSLHYTKNLLPIASHSPFYTASQAMGPCNFSMPSKKLVNSQRADKIDLLPHNDGEFPPK</sequence>
<feature type="domain" description="TCP" evidence="7">
    <location>
        <begin position="43"/>
        <end position="101"/>
    </location>
</feature>
<keyword evidence="3" id="KW-0238">DNA-binding</keyword>
<name>A0AAD3S0A6_NEPGR</name>
<keyword evidence="9" id="KW-1185">Reference proteome</keyword>
<evidence type="ECO:0000256" key="2">
    <source>
        <dbReference type="ARBA" id="ARBA00023015"/>
    </source>
</evidence>
<accession>A0AAD3S0A6</accession>
<proteinExistence type="predicted"/>
<reference evidence="8" key="1">
    <citation type="submission" date="2023-05" db="EMBL/GenBank/DDBJ databases">
        <title>Nepenthes gracilis genome sequencing.</title>
        <authorList>
            <person name="Fukushima K."/>
        </authorList>
    </citation>
    <scope>NUCLEOTIDE SEQUENCE</scope>
    <source>
        <strain evidence="8">SING2019-196</strain>
    </source>
</reference>
<dbReference type="Pfam" id="PF03634">
    <property type="entry name" value="TCP"/>
    <property type="match status" value="1"/>
</dbReference>
<dbReference type="PANTHER" id="PTHR31072:SF147">
    <property type="entry name" value="TRANSCRIPTION FACTOR TCP13"/>
    <property type="match status" value="1"/>
</dbReference>